<reference evidence="2 3" key="1">
    <citation type="submission" date="2020-08" db="EMBL/GenBank/DDBJ databases">
        <title>Sequencing the genomes of 1000 actinobacteria strains.</title>
        <authorList>
            <person name="Klenk H.-P."/>
        </authorList>
    </citation>
    <scope>NUCLEOTIDE SEQUENCE [LARGE SCALE GENOMIC DNA]</scope>
    <source>
        <strain evidence="2 3">DSM 45784</strain>
    </source>
</reference>
<keyword evidence="1" id="KW-1133">Transmembrane helix</keyword>
<dbReference type="Proteomes" id="UP000542210">
    <property type="component" value="Unassembled WGS sequence"/>
</dbReference>
<evidence type="ECO:0000313" key="3">
    <source>
        <dbReference type="Proteomes" id="UP000542210"/>
    </source>
</evidence>
<feature type="transmembrane region" description="Helical" evidence="1">
    <location>
        <begin position="81"/>
        <end position="99"/>
    </location>
</feature>
<proteinExistence type="predicted"/>
<feature type="transmembrane region" description="Helical" evidence="1">
    <location>
        <begin position="12"/>
        <end position="30"/>
    </location>
</feature>
<dbReference type="EMBL" id="JACHND010000001">
    <property type="protein sequence ID" value="MBB4705588.1"/>
    <property type="molecule type" value="Genomic_DNA"/>
</dbReference>
<evidence type="ECO:0000256" key="1">
    <source>
        <dbReference type="SAM" id="Phobius"/>
    </source>
</evidence>
<feature type="transmembrane region" description="Helical" evidence="1">
    <location>
        <begin position="132"/>
        <end position="156"/>
    </location>
</feature>
<name>A0A7W7DHV0_9ACTN</name>
<keyword evidence="3" id="KW-1185">Reference proteome</keyword>
<feature type="transmembrane region" description="Helical" evidence="1">
    <location>
        <begin position="187"/>
        <end position="206"/>
    </location>
</feature>
<feature type="transmembrane region" description="Helical" evidence="1">
    <location>
        <begin position="163"/>
        <end position="181"/>
    </location>
</feature>
<keyword evidence="1" id="KW-0812">Transmembrane</keyword>
<gene>
    <name evidence="2" type="ORF">BJ982_007132</name>
</gene>
<keyword evidence="1" id="KW-0472">Membrane</keyword>
<feature type="transmembrane region" description="Helical" evidence="1">
    <location>
        <begin position="50"/>
        <end position="74"/>
    </location>
</feature>
<sequence length="211" mass="22483">MNASLTMPRVRPGAVAFAVAGVLFLLYPLVRPYSDESSMAGAQAIGSPAWVAAHMFAMVGFILLTLGLLAVHLLLNRPGSLRALVVTMIGAGLTLPYYGAEDFALNVIAARAVRDGDPSLLQLVDEFRYQPVAVTTFAAGLLLLGVGTVMAAIAIWRSGTLPRWSAVPLAAAFALFIPQFFSTDALRIAHGALTMAGALWMAWTLWRARRA</sequence>
<comment type="caution">
    <text evidence="2">The sequence shown here is derived from an EMBL/GenBank/DDBJ whole genome shotgun (WGS) entry which is preliminary data.</text>
</comment>
<dbReference type="RefSeq" id="WP_184887402.1">
    <property type="nucleotide sequence ID" value="NZ_BOOV01000003.1"/>
</dbReference>
<protein>
    <recommendedName>
        <fullName evidence="4">DUF4386 domain-containing protein</fullName>
    </recommendedName>
</protein>
<accession>A0A7W7DHV0</accession>
<evidence type="ECO:0008006" key="4">
    <source>
        <dbReference type="Google" id="ProtNLM"/>
    </source>
</evidence>
<dbReference type="AlphaFoldDB" id="A0A7W7DHV0"/>
<evidence type="ECO:0000313" key="2">
    <source>
        <dbReference type="EMBL" id="MBB4705588.1"/>
    </source>
</evidence>
<organism evidence="2 3">
    <name type="scientific">Sphaerisporangium siamense</name>
    <dbReference type="NCBI Taxonomy" id="795645"/>
    <lineage>
        <taxon>Bacteria</taxon>
        <taxon>Bacillati</taxon>
        <taxon>Actinomycetota</taxon>
        <taxon>Actinomycetes</taxon>
        <taxon>Streptosporangiales</taxon>
        <taxon>Streptosporangiaceae</taxon>
        <taxon>Sphaerisporangium</taxon>
    </lineage>
</organism>